<protein>
    <recommendedName>
        <fullName evidence="3">ABM domain-containing protein</fullName>
    </recommendedName>
</protein>
<dbReference type="AlphaFoldDB" id="A0A438N584"/>
<dbReference type="OrthoDB" id="3830579at2759"/>
<evidence type="ECO:0000313" key="2">
    <source>
        <dbReference type="Proteomes" id="UP000288859"/>
    </source>
</evidence>
<dbReference type="EMBL" id="NAJM01000021">
    <property type="protein sequence ID" value="RVX70791.1"/>
    <property type="molecule type" value="Genomic_DNA"/>
</dbReference>
<dbReference type="Gene3D" id="3.30.70.100">
    <property type="match status" value="2"/>
</dbReference>
<proteinExistence type="predicted"/>
<dbReference type="SUPFAM" id="SSF54909">
    <property type="entry name" value="Dimeric alpha+beta barrel"/>
    <property type="match status" value="1"/>
</dbReference>
<dbReference type="VEuPathDB" id="FungiDB:PV10_06557"/>
<reference evidence="1 2" key="1">
    <citation type="submission" date="2017-03" db="EMBL/GenBank/DDBJ databases">
        <title>Genomes of endolithic fungi from Antarctica.</title>
        <authorList>
            <person name="Coleine C."/>
            <person name="Masonjones S."/>
            <person name="Stajich J.E."/>
        </authorList>
    </citation>
    <scope>NUCLEOTIDE SEQUENCE [LARGE SCALE GENOMIC DNA]</scope>
    <source>
        <strain evidence="1 2">CCFEE 6314</strain>
    </source>
</reference>
<evidence type="ECO:0000313" key="1">
    <source>
        <dbReference type="EMBL" id="RVX70791.1"/>
    </source>
</evidence>
<sequence length="220" mass="24031">MAPVTEVAFLPVRPGVNILDTSIPEGQVMDNMLKVGKVAPGVTKNYYAVEEENASHVHLLLDWESIEAHKTYQARPEYPEFLAAAHSMIDPSQIAEGCHVYFDPHPPSNALYSPVTEILRAYFFVEKVQKEGLAFEAGLKKLLAALKAAQVAGYTGEVSSGWSVEELPRDGKQYKLFVAFIGWESVAAHAAASKTDVFLENVGTISPDIITVSHATFKSP</sequence>
<evidence type="ECO:0008006" key="3">
    <source>
        <dbReference type="Google" id="ProtNLM"/>
    </source>
</evidence>
<gene>
    <name evidence="1" type="ORF">B0A52_05442</name>
</gene>
<dbReference type="InterPro" id="IPR011008">
    <property type="entry name" value="Dimeric_a/b-barrel"/>
</dbReference>
<organism evidence="1 2">
    <name type="scientific">Exophiala mesophila</name>
    <name type="common">Black yeast-like fungus</name>
    <dbReference type="NCBI Taxonomy" id="212818"/>
    <lineage>
        <taxon>Eukaryota</taxon>
        <taxon>Fungi</taxon>
        <taxon>Dikarya</taxon>
        <taxon>Ascomycota</taxon>
        <taxon>Pezizomycotina</taxon>
        <taxon>Eurotiomycetes</taxon>
        <taxon>Chaetothyriomycetidae</taxon>
        <taxon>Chaetothyriales</taxon>
        <taxon>Herpotrichiellaceae</taxon>
        <taxon>Exophiala</taxon>
    </lineage>
</organism>
<dbReference type="Proteomes" id="UP000288859">
    <property type="component" value="Unassembled WGS sequence"/>
</dbReference>
<accession>A0A438N584</accession>
<name>A0A438N584_EXOME</name>
<comment type="caution">
    <text evidence="1">The sequence shown here is derived from an EMBL/GenBank/DDBJ whole genome shotgun (WGS) entry which is preliminary data.</text>
</comment>